<dbReference type="Gene3D" id="1.10.10.10">
    <property type="entry name" value="Winged helix-like DNA-binding domain superfamily/Winged helix DNA-binding domain"/>
    <property type="match status" value="1"/>
</dbReference>
<dbReference type="SMART" id="SM00862">
    <property type="entry name" value="Trans_reg_C"/>
    <property type="match status" value="1"/>
</dbReference>
<evidence type="ECO:0000259" key="11">
    <source>
        <dbReference type="PROSITE" id="PS51755"/>
    </source>
</evidence>
<keyword evidence="1 7" id="KW-0597">Phosphoprotein</keyword>
<dbReference type="SUPFAM" id="SSF46894">
    <property type="entry name" value="C-terminal effector domain of the bipartite response regulators"/>
    <property type="match status" value="1"/>
</dbReference>
<dbReference type="InterPro" id="IPR011006">
    <property type="entry name" value="CheY-like_superfamily"/>
</dbReference>
<dbReference type="GO" id="GO:0005829">
    <property type="term" value="C:cytosol"/>
    <property type="evidence" value="ECO:0007669"/>
    <property type="project" value="TreeGrafter"/>
</dbReference>
<gene>
    <name evidence="12" type="primary">chvI</name>
    <name evidence="12" type="ORF">GCM10010365_46950</name>
</gene>
<organism evidence="12 13">
    <name type="scientific">Streptomyces poonensis</name>
    <dbReference type="NCBI Taxonomy" id="68255"/>
    <lineage>
        <taxon>Bacteria</taxon>
        <taxon>Bacillati</taxon>
        <taxon>Actinomycetota</taxon>
        <taxon>Actinomycetes</taxon>
        <taxon>Kitasatosporales</taxon>
        <taxon>Streptomycetaceae</taxon>
        <taxon>Streptomyces</taxon>
    </lineage>
</organism>
<dbReference type="GO" id="GO:0000156">
    <property type="term" value="F:phosphorelay response regulator activity"/>
    <property type="evidence" value="ECO:0007669"/>
    <property type="project" value="TreeGrafter"/>
</dbReference>
<dbReference type="AlphaFoldDB" id="A0A918PT95"/>
<evidence type="ECO:0000256" key="4">
    <source>
        <dbReference type="ARBA" id="ARBA00023125"/>
    </source>
</evidence>
<reference evidence="12" key="1">
    <citation type="journal article" date="2014" name="Int. J. Syst. Evol. Microbiol.">
        <title>Complete genome sequence of Corynebacterium casei LMG S-19264T (=DSM 44701T), isolated from a smear-ripened cheese.</title>
        <authorList>
            <consortium name="US DOE Joint Genome Institute (JGI-PGF)"/>
            <person name="Walter F."/>
            <person name="Albersmeier A."/>
            <person name="Kalinowski J."/>
            <person name="Ruckert C."/>
        </authorList>
    </citation>
    <scope>NUCLEOTIDE SEQUENCE</scope>
    <source>
        <strain evidence="12">JCM 4815</strain>
    </source>
</reference>
<dbReference type="InterPro" id="IPR039420">
    <property type="entry name" value="WalR-like"/>
</dbReference>
<dbReference type="Proteomes" id="UP000622166">
    <property type="component" value="Unassembled WGS sequence"/>
</dbReference>
<dbReference type="PANTHER" id="PTHR48111:SF72">
    <property type="entry name" value="SENSORY TRANSDUCTION PROTEIN REGX3"/>
    <property type="match status" value="1"/>
</dbReference>
<evidence type="ECO:0000256" key="8">
    <source>
        <dbReference type="PROSITE-ProRule" id="PRU01091"/>
    </source>
</evidence>
<feature type="DNA-binding region" description="OmpR/PhoB-type" evidence="8">
    <location>
        <begin position="163"/>
        <end position="258"/>
    </location>
</feature>
<protein>
    <recommendedName>
        <fullName evidence="6">Sensory transduction protein RegX3</fullName>
    </recommendedName>
</protein>
<keyword evidence="3" id="KW-0805">Transcription regulation</keyword>
<keyword evidence="5" id="KW-0804">Transcription</keyword>
<dbReference type="PROSITE" id="PS50110">
    <property type="entry name" value="RESPONSE_REGULATORY"/>
    <property type="match status" value="1"/>
</dbReference>
<dbReference type="EMBL" id="BMVW01000009">
    <property type="protein sequence ID" value="GGZ21192.1"/>
    <property type="molecule type" value="Genomic_DNA"/>
</dbReference>
<feature type="modified residue" description="4-aspartylphosphate" evidence="7">
    <location>
        <position position="49"/>
    </location>
</feature>
<feature type="domain" description="OmpR/PhoB-type" evidence="11">
    <location>
        <begin position="163"/>
        <end position="258"/>
    </location>
</feature>
<evidence type="ECO:0000256" key="2">
    <source>
        <dbReference type="ARBA" id="ARBA00023012"/>
    </source>
</evidence>
<keyword evidence="2" id="KW-0902">Two-component regulatory system</keyword>
<evidence type="ECO:0000259" key="10">
    <source>
        <dbReference type="PROSITE" id="PS50110"/>
    </source>
</evidence>
<evidence type="ECO:0000256" key="3">
    <source>
        <dbReference type="ARBA" id="ARBA00023015"/>
    </source>
</evidence>
<dbReference type="GO" id="GO:0006355">
    <property type="term" value="P:regulation of DNA-templated transcription"/>
    <property type="evidence" value="ECO:0007669"/>
    <property type="project" value="InterPro"/>
</dbReference>
<dbReference type="GO" id="GO:0000976">
    <property type="term" value="F:transcription cis-regulatory region binding"/>
    <property type="evidence" value="ECO:0007669"/>
    <property type="project" value="TreeGrafter"/>
</dbReference>
<proteinExistence type="predicted"/>
<dbReference type="PROSITE" id="PS51755">
    <property type="entry name" value="OMPR_PHOB"/>
    <property type="match status" value="1"/>
</dbReference>
<dbReference type="Gene3D" id="6.10.250.690">
    <property type="match status" value="1"/>
</dbReference>
<dbReference type="InterPro" id="IPR016032">
    <property type="entry name" value="Sig_transdc_resp-reg_C-effctor"/>
</dbReference>
<dbReference type="GO" id="GO:0032993">
    <property type="term" value="C:protein-DNA complex"/>
    <property type="evidence" value="ECO:0007669"/>
    <property type="project" value="TreeGrafter"/>
</dbReference>
<feature type="compositionally biased region" description="Low complexity" evidence="9">
    <location>
        <begin position="136"/>
        <end position="156"/>
    </location>
</feature>
<evidence type="ECO:0000313" key="13">
    <source>
        <dbReference type="Proteomes" id="UP000622166"/>
    </source>
</evidence>
<keyword evidence="4 8" id="KW-0238">DNA-binding</keyword>
<dbReference type="Pfam" id="PF00486">
    <property type="entry name" value="Trans_reg_C"/>
    <property type="match status" value="1"/>
</dbReference>
<accession>A0A918PT95</accession>
<dbReference type="SUPFAM" id="SSF52172">
    <property type="entry name" value="CheY-like"/>
    <property type="match status" value="1"/>
</dbReference>
<sequence>MNVLIVEDDDGIAEALERVLERHGYQPHRVGTGTEALEWFEQAHLVLLDLGLPDLDGQEVCRRIRESSCVPVITLSGRTEELDRVMALHVGADDFVMKPFSHYELVARIQALLRRAARCVLHGSGPVRAGATPVISPAAPSNPAPARTTTATRPTAEQGQPGPGSLRAGSLEVDPRTRKVFLDGREVRITRKEFDLLLVLMEDPGSVLERQDLMSRVWDENWCGSSRTLDVHVGSLRSKLGSPAWIETVRGVGYRLTAPATAPA</sequence>
<dbReference type="RefSeq" id="WP_189862119.1">
    <property type="nucleotide sequence ID" value="NZ_BMVW01000009.1"/>
</dbReference>
<dbReference type="InterPro" id="IPR001867">
    <property type="entry name" value="OmpR/PhoB-type_DNA-bd"/>
</dbReference>
<evidence type="ECO:0000256" key="1">
    <source>
        <dbReference type="ARBA" id="ARBA00022553"/>
    </source>
</evidence>
<dbReference type="PANTHER" id="PTHR48111">
    <property type="entry name" value="REGULATOR OF RPOS"/>
    <property type="match status" value="1"/>
</dbReference>
<evidence type="ECO:0000256" key="7">
    <source>
        <dbReference type="PROSITE-ProRule" id="PRU00169"/>
    </source>
</evidence>
<reference evidence="12" key="2">
    <citation type="submission" date="2020-09" db="EMBL/GenBank/DDBJ databases">
        <authorList>
            <person name="Sun Q."/>
            <person name="Ohkuma M."/>
        </authorList>
    </citation>
    <scope>NUCLEOTIDE SEQUENCE</scope>
    <source>
        <strain evidence="12">JCM 4815</strain>
    </source>
</reference>
<dbReference type="Gene3D" id="3.40.50.2300">
    <property type="match status" value="1"/>
</dbReference>
<feature type="domain" description="Response regulatory" evidence="10">
    <location>
        <begin position="2"/>
        <end position="113"/>
    </location>
</feature>
<evidence type="ECO:0000313" key="12">
    <source>
        <dbReference type="EMBL" id="GGZ21192.1"/>
    </source>
</evidence>
<name>A0A918PT95_9ACTN</name>
<evidence type="ECO:0000256" key="5">
    <source>
        <dbReference type="ARBA" id="ARBA00023163"/>
    </source>
</evidence>
<comment type="caution">
    <text evidence="12">The sequence shown here is derived from an EMBL/GenBank/DDBJ whole genome shotgun (WGS) entry which is preliminary data.</text>
</comment>
<dbReference type="Pfam" id="PF00072">
    <property type="entry name" value="Response_reg"/>
    <property type="match status" value="1"/>
</dbReference>
<dbReference type="SMART" id="SM00448">
    <property type="entry name" value="REC"/>
    <property type="match status" value="1"/>
</dbReference>
<dbReference type="FunFam" id="1.10.10.10:FF:000018">
    <property type="entry name" value="DNA-binding response regulator ResD"/>
    <property type="match status" value="1"/>
</dbReference>
<dbReference type="InterPro" id="IPR001789">
    <property type="entry name" value="Sig_transdc_resp-reg_receiver"/>
</dbReference>
<evidence type="ECO:0000256" key="6">
    <source>
        <dbReference type="ARBA" id="ARBA00041201"/>
    </source>
</evidence>
<dbReference type="CDD" id="cd00383">
    <property type="entry name" value="trans_reg_C"/>
    <property type="match status" value="1"/>
</dbReference>
<keyword evidence="13" id="KW-1185">Reference proteome</keyword>
<feature type="region of interest" description="Disordered" evidence="9">
    <location>
        <begin position="131"/>
        <end position="170"/>
    </location>
</feature>
<dbReference type="InterPro" id="IPR036388">
    <property type="entry name" value="WH-like_DNA-bd_sf"/>
</dbReference>
<evidence type="ECO:0000256" key="9">
    <source>
        <dbReference type="SAM" id="MobiDB-lite"/>
    </source>
</evidence>